<evidence type="ECO:0000313" key="3">
    <source>
        <dbReference type="Proteomes" id="UP001652625"/>
    </source>
</evidence>
<feature type="coiled-coil region" evidence="1">
    <location>
        <begin position="15"/>
        <end position="70"/>
    </location>
</feature>
<keyword evidence="3" id="KW-1185">Reference proteome</keyword>
<dbReference type="RefSeq" id="XP_065646964.1">
    <property type="nucleotide sequence ID" value="XM_065790892.1"/>
</dbReference>
<dbReference type="RefSeq" id="XP_065646963.1">
    <property type="nucleotide sequence ID" value="XM_065790891.1"/>
</dbReference>
<feature type="compositionally biased region" description="Basic and acidic residues" evidence="2">
    <location>
        <begin position="133"/>
        <end position="143"/>
    </location>
</feature>
<reference evidence="3 4" key="1">
    <citation type="submission" date="2025-05" db="UniProtKB">
        <authorList>
            <consortium name="RefSeq"/>
        </authorList>
    </citation>
    <scope>NUCLEOTIDE SEQUENCE [LARGE SCALE GENOMIC DNA]</scope>
</reference>
<sequence length="457" mass="52701">MAAPKRCSPSLNQTVDSLQDRLKQGQNIANTLQERLKHGQNIADILENQISAAQKNLNFLQDQIHLANETVMSLKKHFYDAEEMLSNLVRSERLVNGHSHISSQLKISDVSDNMESSPCSPTSAETSPTRLSRPYDDKHEQKKSQYAQQLRQVLDVLQDESSSPQRPCNHTSNKTWRNGDHSCKKYLNCNRCHDDNEYFEGDINRNDDNKRIKSSEISFSRESKDHNRMRGSPHRFVYSRIHSNEIKEYSPNNKMLHTPSPSQQLYPDKFLYPHHIYSKADNDFHEDTLSRKKRSHGLGEEHLKYTKVKKIDGSKITAQKTLLDFNKRRFLPYNPRYDLDLLIVPPPLPATELLKGNSLCYKKETDNCQRFNSLESCKIYKKVNGEINKTNSVENKVLFTRYAESSSEIIPVKKELEEGSKTEEVKFKLKSIQPILPSYNLLEEENAPLVVGGSRTH</sequence>
<feature type="compositionally biased region" description="Polar residues" evidence="2">
    <location>
        <begin position="106"/>
        <end position="130"/>
    </location>
</feature>
<evidence type="ECO:0000256" key="1">
    <source>
        <dbReference type="SAM" id="Coils"/>
    </source>
</evidence>
<dbReference type="GeneID" id="101239084"/>
<organism evidence="3 4">
    <name type="scientific">Hydra vulgaris</name>
    <name type="common">Hydra</name>
    <name type="synonym">Hydra attenuata</name>
    <dbReference type="NCBI Taxonomy" id="6087"/>
    <lineage>
        <taxon>Eukaryota</taxon>
        <taxon>Metazoa</taxon>
        <taxon>Cnidaria</taxon>
        <taxon>Hydrozoa</taxon>
        <taxon>Hydroidolina</taxon>
        <taxon>Anthoathecata</taxon>
        <taxon>Aplanulata</taxon>
        <taxon>Hydridae</taxon>
        <taxon>Hydra</taxon>
    </lineage>
</organism>
<name>A0ABM4BDH5_HYDVU</name>
<keyword evidence="1" id="KW-0175">Coiled coil</keyword>
<gene>
    <name evidence="4 5" type="primary">LOC101239084</name>
</gene>
<evidence type="ECO:0000313" key="4">
    <source>
        <dbReference type="RefSeq" id="XP_065646963.1"/>
    </source>
</evidence>
<dbReference type="Proteomes" id="UP001652625">
    <property type="component" value="Chromosome 02"/>
</dbReference>
<proteinExistence type="predicted"/>
<evidence type="ECO:0000256" key="2">
    <source>
        <dbReference type="SAM" id="MobiDB-lite"/>
    </source>
</evidence>
<protein>
    <submittedName>
        <fullName evidence="4 5">Uncharacterized protein LOC101239084</fullName>
    </submittedName>
</protein>
<evidence type="ECO:0000313" key="5">
    <source>
        <dbReference type="RefSeq" id="XP_065646964.1"/>
    </source>
</evidence>
<feature type="region of interest" description="Disordered" evidence="2">
    <location>
        <begin position="106"/>
        <end position="145"/>
    </location>
</feature>
<accession>A0ABM4BDH5</accession>